<organism evidence="1 2">
    <name type="scientific">Jimgerdemannia flammicorona</name>
    <dbReference type="NCBI Taxonomy" id="994334"/>
    <lineage>
        <taxon>Eukaryota</taxon>
        <taxon>Fungi</taxon>
        <taxon>Fungi incertae sedis</taxon>
        <taxon>Mucoromycota</taxon>
        <taxon>Mucoromycotina</taxon>
        <taxon>Endogonomycetes</taxon>
        <taxon>Endogonales</taxon>
        <taxon>Endogonaceae</taxon>
        <taxon>Jimgerdemannia</taxon>
    </lineage>
</organism>
<reference evidence="1 2" key="1">
    <citation type="journal article" date="2018" name="New Phytol.">
        <title>Phylogenomics of Endogonaceae and evolution of mycorrhizas within Mucoromycota.</title>
        <authorList>
            <person name="Chang Y."/>
            <person name="Desiro A."/>
            <person name="Na H."/>
            <person name="Sandor L."/>
            <person name="Lipzen A."/>
            <person name="Clum A."/>
            <person name="Barry K."/>
            <person name="Grigoriev I.V."/>
            <person name="Martin F.M."/>
            <person name="Stajich J.E."/>
            <person name="Smith M.E."/>
            <person name="Bonito G."/>
            <person name="Spatafora J.W."/>
        </authorList>
    </citation>
    <scope>NUCLEOTIDE SEQUENCE [LARGE SCALE GENOMIC DNA]</scope>
    <source>
        <strain evidence="1 2">AD002</strain>
    </source>
</reference>
<accession>A0A433PLS3</accession>
<dbReference type="EMBL" id="RBNJ01022340">
    <property type="protein sequence ID" value="RUS18400.1"/>
    <property type="molecule type" value="Genomic_DNA"/>
</dbReference>
<sequence length="63" mass="7021">MDQSLSLSPPPRLRPFLEDILPTETLETLINEYKLSPIAAITPRWVLKYSVIIASRGVVADKG</sequence>
<keyword evidence="2" id="KW-1185">Reference proteome</keyword>
<protein>
    <submittedName>
        <fullName evidence="1">Uncharacterized protein</fullName>
    </submittedName>
</protein>
<dbReference type="Proteomes" id="UP000274822">
    <property type="component" value="Unassembled WGS sequence"/>
</dbReference>
<gene>
    <name evidence="1" type="ORF">BC938DRAFT_475994</name>
</gene>
<evidence type="ECO:0000313" key="1">
    <source>
        <dbReference type="EMBL" id="RUS18400.1"/>
    </source>
</evidence>
<comment type="caution">
    <text evidence="1">The sequence shown here is derived from an EMBL/GenBank/DDBJ whole genome shotgun (WGS) entry which is preliminary data.</text>
</comment>
<proteinExistence type="predicted"/>
<name>A0A433PLS3_9FUNG</name>
<dbReference type="AlphaFoldDB" id="A0A433PLS3"/>
<evidence type="ECO:0000313" key="2">
    <source>
        <dbReference type="Proteomes" id="UP000274822"/>
    </source>
</evidence>